<dbReference type="InterPro" id="IPR007235">
    <property type="entry name" value="Glyco_trans_28_C"/>
</dbReference>
<organism evidence="8 9">
    <name type="scientific">Alicyclobacillus hesperidum</name>
    <dbReference type="NCBI Taxonomy" id="89784"/>
    <lineage>
        <taxon>Bacteria</taxon>
        <taxon>Bacillati</taxon>
        <taxon>Bacillota</taxon>
        <taxon>Bacilli</taxon>
        <taxon>Bacillales</taxon>
        <taxon>Alicyclobacillaceae</taxon>
        <taxon>Alicyclobacillus</taxon>
    </lineage>
</organism>
<dbReference type="AlphaFoldDB" id="A0A1H2U192"/>
<dbReference type="Pfam" id="PF04101">
    <property type="entry name" value="Glyco_tran_28_C"/>
    <property type="match status" value="1"/>
</dbReference>
<evidence type="ECO:0000259" key="5">
    <source>
        <dbReference type="Pfam" id="PF04101"/>
    </source>
</evidence>
<comment type="similarity">
    <text evidence="2">Belongs to the glycosyltransferase 28 family.</text>
</comment>
<dbReference type="RefSeq" id="WP_040290572.1">
    <property type="nucleotide sequence ID" value="NZ_BSRA01000009.1"/>
</dbReference>
<dbReference type="EMBL" id="BSRA01000009">
    <property type="protein sequence ID" value="GLV14039.1"/>
    <property type="molecule type" value="Genomic_DNA"/>
</dbReference>
<evidence type="ECO:0000259" key="6">
    <source>
        <dbReference type="Pfam" id="PF06925"/>
    </source>
</evidence>
<evidence type="ECO:0000313" key="7">
    <source>
        <dbReference type="EMBL" id="GLV14039.1"/>
    </source>
</evidence>
<reference evidence="9" key="2">
    <citation type="submission" date="2016-10" db="EMBL/GenBank/DDBJ databases">
        <authorList>
            <person name="Varghese N."/>
        </authorList>
    </citation>
    <scope>NUCLEOTIDE SEQUENCE [LARGE SCALE GENOMIC DNA]</scope>
    <source>
        <strain evidence="9">DSM 12489</strain>
    </source>
</reference>
<dbReference type="GO" id="GO:0016020">
    <property type="term" value="C:membrane"/>
    <property type="evidence" value="ECO:0007669"/>
    <property type="project" value="UniProtKB-SubCell"/>
</dbReference>
<dbReference type="Proteomes" id="UP001157137">
    <property type="component" value="Unassembled WGS sequence"/>
</dbReference>
<dbReference type="SUPFAM" id="SSF53756">
    <property type="entry name" value="UDP-Glycosyltransferase/glycogen phosphorylase"/>
    <property type="match status" value="1"/>
</dbReference>
<dbReference type="Proteomes" id="UP000182589">
    <property type="component" value="Unassembled WGS sequence"/>
</dbReference>
<keyword evidence="3" id="KW-0328">Glycosyltransferase</keyword>
<comment type="subcellular location">
    <subcellularLocation>
        <location evidence="1">Membrane</location>
    </subcellularLocation>
</comment>
<evidence type="ECO:0000256" key="2">
    <source>
        <dbReference type="ARBA" id="ARBA00006962"/>
    </source>
</evidence>
<evidence type="ECO:0000256" key="1">
    <source>
        <dbReference type="ARBA" id="ARBA00004370"/>
    </source>
</evidence>
<dbReference type="InterPro" id="IPR050519">
    <property type="entry name" value="Glycosyltransf_28_UgtP"/>
</dbReference>
<dbReference type="Gene3D" id="3.40.50.2000">
    <property type="entry name" value="Glycogen Phosphorylase B"/>
    <property type="match status" value="1"/>
</dbReference>
<reference evidence="8" key="1">
    <citation type="submission" date="2016-10" db="EMBL/GenBank/DDBJ databases">
        <authorList>
            <person name="de Groot N.N."/>
        </authorList>
    </citation>
    <scope>NUCLEOTIDE SEQUENCE [LARGE SCALE GENOMIC DNA]</scope>
    <source>
        <strain evidence="8">DSM 12489</strain>
    </source>
</reference>
<keyword evidence="4" id="KW-0808">Transferase</keyword>
<dbReference type="InterPro" id="IPR009695">
    <property type="entry name" value="Diacylglyc_glucosyltr_N"/>
</dbReference>
<evidence type="ECO:0000256" key="4">
    <source>
        <dbReference type="ARBA" id="ARBA00022679"/>
    </source>
</evidence>
<keyword evidence="9" id="KW-1185">Reference proteome</keyword>
<dbReference type="PANTHER" id="PTHR43025">
    <property type="entry name" value="MONOGALACTOSYLDIACYLGLYCEROL SYNTHASE"/>
    <property type="match status" value="1"/>
</dbReference>
<reference evidence="7" key="3">
    <citation type="submission" date="2023-02" db="EMBL/GenBank/DDBJ databases">
        <title>Proposal of a novel subspecies: Alicyclobacillus hesperidum subspecies aegle.</title>
        <authorList>
            <person name="Goto K."/>
            <person name="Fujii T."/>
            <person name="Yasui K."/>
            <person name="Mochida K."/>
            <person name="Kato-Tanaka Y."/>
            <person name="Morohoshi S."/>
            <person name="An S.Y."/>
            <person name="Kasai H."/>
            <person name="Yokota A."/>
        </authorList>
    </citation>
    <scope>NUCLEOTIDE SEQUENCE</scope>
    <source>
        <strain evidence="7">DSM 12766</strain>
    </source>
</reference>
<dbReference type="GO" id="GO:0016758">
    <property type="term" value="F:hexosyltransferase activity"/>
    <property type="evidence" value="ECO:0007669"/>
    <property type="project" value="InterPro"/>
</dbReference>
<feature type="domain" description="Glycosyl transferase family 28 C-terminal" evidence="5">
    <location>
        <begin position="235"/>
        <end position="340"/>
    </location>
</feature>
<evidence type="ECO:0000313" key="9">
    <source>
        <dbReference type="Proteomes" id="UP000182589"/>
    </source>
</evidence>
<feature type="domain" description="Diacylglycerol glucosyltransferase N-terminal" evidence="6">
    <location>
        <begin position="15"/>
        <end position="177"/>
    </location>
</feature>
<name>A0A1H2U192_9BACL</name>
<dbReference type="Pfam" id="PF06925">
    <property type="entry name" value="MGDG_synth"/>
    <property type="match status" value="1"/>
</dbReference>
<dbReference type="GO" id="GO:0009247">
    <property type="term" value="P:glycolipid biosynthetic process"/>
    <property type="evidence" value="ECO:0007669"/>
    <property type="project" value="InterPro"/>
</dbReference>
<accession>A0A1H2U192</accession>
<gene>
    <name evidence="7" type="ORF">Heshes_17230</name>
    <name evidence="8" type="ORF">SAMN04489725_1077</name>
</gene>
<dbReference type="EMBL" id="FNOJ01000007">
    <property type="protein sequence ID" value="SDW49993.1"/>
    <property type="molecule type" value="Genomic_DNA"/>
</dbReference>
<protein>
    <submittedName>
        <fullName evidence="7 8">Galactosyldiacylglycerol synthase</fullName>
    </submittedName>
</protein>
<evidence type="ECO:0000313" key="8">
    <source>
        <dbReference type="EMBL" id="SDW49993.1"/>
    </source>
</evidence>
<dbReference type="PANTHER" id="PTHR43025:SF3">
    <property type="entry name" value="MONOGALACTOSYLDIACYLGLYCEROL SYNTHASE 1, CHLOROPLASTIC"/>
    <property type="match status" value="1"/>
</dbReference>
<dbReference type="STRING" id="89784.SAMN04489725_1077"/>
<proteinExistence type="inferred from homology"/>
<sequence length="390" mass="43735">MRRVLLMTASFGSGHNQAAYAVQEALKERDAQVEVVDYVSLLNPALRSFAKFSLIQGVQKAPSLYGLFYKSMSRIDPDSALQRYVNHLGIERMQEYIQYYQPDAIASTFPTPMGVVGELRRTGQIGIPNIAIVTDYTAHRQWYHDHADHFFVATDEVKRDLVSYGVPDSAIEVVGIPLRRKFQAENVMRLLSHRSQLVREMGFREDLPIVLLMGGGSGILADPPLWESFIPESGMQYIIICGQNRRMEKRFSALASDRVHVYGFTSEIDRFMAAADLIVSKPGGLTLTEAITMRLPMLLFRPIPGQEEANARFAEKAGVAVCVRTAREAQQFLLEVKQHPEILERMRMASEHMPTCGAAARIAEKIMLFATGRQTSPAMRAAYPPELLPT</sequence>
<evidence type="ECO:0000256" key="3">
    <source>
        <dbReference type="ARBA" id="ARBA00022676"/>
    </source>
</evidence>